<comment type="caution">
    <text evidence="2">The sequence shown here is derived from an EMBL/GenBank/DDBJ whole genome shotgun (WGS) entry which is preliminary data.</text>
</comment>
<reference evidence="2" key="1">
    <citation type="submission" date="2020-10" db="EMBL/GenBank/DDBJ databases">
        <authorList>
            <person name="Kikuchi T."/>
        </authorList>
    </citation>
    <scope>NUCLEOTIDE SEQUENCE</scope>
    <source>
        <strain evidence="2">NKZ352</strain>
    </source>
</reference>
<dbReference type="EMBL" id="CAJGYM010000259">
    <property type="protein sequence ID" value="CAD6200226.1"/>
    <property type="molecule type" value="Genomic_DNA"/>
</dbReference>
<protein>
    <submittedName>
        <fullName evidence="2">Uncharacterized protein</fullName>
    </submittedName>
</protein>
<gene>
    <name evidence="2" type="ORF">CAUJ_LOCUS16123</name>
</gene>
<accession>A0A8S1HVU8</accession>
<feature type="region of interest" description="Disordered" evidence="1">
    <location>
        <begin position="315"/>
        <end position="334"/>
    </location>
</feature>
<name>A0A8S1HVU8_9PELO</name>
<dbReference type="Proteomes" id="UP000835052">
    <property type="component" value="Unassembled WGS sequence"/>
</dbReference>
<evidence type="ECO:0000313" key="2">
    <source>
        <dbReference type="EMBL" id="CAD6200226.1"/>
    </source>
</evidence>
<evidence type="ECO:0000256" key="1">
    <source>
        <dbReference type="SAM" id="MobiDB-lite"/>
    </source>
</evidence>
<evidence type="ECO:0000313" key="3">
    <source>
        <dbReference type="Proteomes" id="UP000835052"/>
    </source>
</evidence>
<sequence length="503" mass="56684">MISGPNWSTNSLNSVTSEEEELAYVGRQNLVPVLTGPVETHFTLAARFFSEISGFFTARLLMIPAALRRRFTVETDGGDGEFEKTSRLNPGAVSLGLVLGVFKIALALNSAILSFPTLQELRNARLCHAEHSCQRHHAVLYISARLISLTNTAVMSAKELLMASHLVLPIICLEKYIDDEITASYTLAISCILRALYSEGLGKKELCEMAYAIESLGSMWEAVFSPETTTIKTHAFFAHLPTQLRQCGNVIDLDSSGFEHSYMDYKIQLNPHNTRNFDLSALERLLLSRHSLSEMESRSVDTAIRGLRRLYERRQRSRKRGAKPITKADPQPARHPLPNAYAYPSYHALLQNIGSERSIVIYPRVYTRGMTLASHLYWGEPETTQQDVVSFYSNGTVTFGRIETIALNLMNGKIMLSISEFDWESGHDKLYSYLNTNSDRNTYILKSVLDRYFLGDRTFCGVLKSTQTRLVVILLEDVIATATVIPLMLKKYCLSIPNKRCWQ</sequence>
<organism evidence="2 3">
    <name type="scientific">Caenorhabditis auriculariae</name>
    <dbReference type="NCBI Taxonomy" id="2777116"/>
    <lineage>
        <taxon>Eukaryota</taxon>
        <taxon>Metazoa</taxon>
        <taxon>Ecdysozoa</taxon>
        <taxon>Nematoda</taxon>
        <taxon>Chromadorea</taxon>
        <taxon>Rhabditida</taxon>
        <taxon>Rhabditina</taxon>
        <taxon>Rhabditomorpha</taxon>
        <taxon>Rhabditoidea</taxon>
        <taxon>Rhabditidae</taxon>
        <taxon>Peloderinae</taxon>
        <taxon>Caenorhabditis</taxon>
    </lineage>
</organism>
<keyword evidence="3" id="KW-1185">Reference proteome</keyword>
<dbReference type="AlphaFoldDB" id="A0A8S1HVU8"/>
<proteinExistence type="predicted"/>